<evidence type="ECO:0000313" key="2">
    <source>
        <dbReference type="EMBL" id="KAJ2905334.1"/>
    </source>
</evidence>
<dbReference type="Proteomes" id="UP001201980">
    <property type="component" value="Unassembled WGS sequence"/>
</dbReference>
<keyword evidence="3" id="KW-1185">Reference proteome</keyword>
<dbReference type="AlphaFoldDB" id="A0AAD5RVW2"/>
<protein>
    <recommendedName>
        <fullName evidence="1">RNA ligase domain-containing protein</fullName>
    </recommendedName>
</protein>
<dbReference type="Pfam" id="PF21189">
    <property type="entry name" value="PHA02142"/>
    <property type="match status" value="1"/>
</dbReference>
<proteinExistence type="predicted"/>
<dbReference type="InterPro" id="IPR021122">
    <property type="entry name" value="RNA_ligase_dom_REL/Rnl2"/>
</dbReference>
<dbReference type="Pfam" id="PF09414">
    <property type="entry name" value="RNA_ligase"/>
    <property type="match status" value="1"/>
</dbReference>
<gene>
    <name evidence="2" type="ORF">MKZ38_005633</name>
</gene>
<organism evidence="2 3">
    <name type="scientific">Zalerion maritima</name>
    <dbReference type="NCBI Taxonomy" id="339359"/>
    <lineage>
        <taxon>Eukaryota</taxon>
        <taxon>Fungi</taxon>
        <taxon>Dikarya</taxon>
        <taxon>Ascomycota</taxon>
        <taxon>Pezizomycotina</taxon>
        <taxon>Sordariomycetes</taxon>
        <taxon>Lulworthiomycetidae</taxon>
        <taxon>Lulworthiales</taxon>
        <taxon>Lulworthiaceae</taxon>
        <taxon>Zalerion</taxon>
    </lineage>
</organism>
<comment type="caution">
    <text evidence="2">The sequence shown here is derived from an EMBL/GenBank/DDBJ whole genome shotgun (WGS) entry which is preliminary data.</text>
</comment>
<accession>A0AAD5RVW2</accession>
<dbReference type="Gene3D" id="3.30.470.30">
    <property type="entry name" value="DNA ligase/mRNA capping enzyme"/>
    <property type="match status" value="1"/>
</dbReference>
<evidence type="ECO:0000313" key="3">
    <source>
        <dbReference type="Proteomes" id="UP001201980"/>
    </source>
</evidence>
<dbReference type="SUPFAM" id="SSF56091">
    <property type="entry name" value="DNA ligase/mRNA capping enzyme, catalytic domain"/>
    <property type="match status" value="1"/>
</dbReference>
<feature type="domain" description="RNA ligase" evidence="1">
    <location>
        <begin position="184"/>
        <end position="365"/>
    </location>
</feature>
<reference evidence="2" key="1">
    <citation type="submission" date="2022-07" db="EMBL/GenBank/DDBJ databases">
        <title>Draft genome sequence of Zalerion maritima ATCC 34329, a (micro)plastics degrading marine fungus.</title>
        <authorList>
            <person name="Paco A."/>
            <person name="Goncalves M.F.M."/>
            <person name="Rocha-Santos T.A.P."/>
            <person name="Alves A."/>
        </authorList>
    </citation>
    <scope>NUCLEOTIDE SEQUENCE</scope>
    <source>
        <strain evidence="2">ATCC 34329</strain>
    </source>
</reference>
<evidence type="ECO:0000259" key="1">
    <source>
        <dbReference type="Pfam" id="PF09414"/>
    </source>
</evidence>
<name>A0AAD5RVW2_9PEZI</name>
<dbReference type="EMBL" id="JAKWBI020000033">
    <property type="protein sequence ID" value="KAJ2905334.1"/>
    <property type="molecule type" value="Genomic_DNA"/>
</dbReference>
<sequence>MPRRLVTVRPISAIEPISSTNKTKSFATVGGWRVVVQTGTFKVGDIVVFFEIDAFLPATDDRFKKFEKRFFTFNTQLGFRVQTENPNPNIISQGLIFPLKEFPEIRNALNTHTDFHGKPATTEWLKTEACFEDLLGVTKFEKPPPFDARALGQFPVAIIQKTDIQRIQSTSSNKIFEGWGNKVFQETTKMDGQSMTVFFVLKTHPACALLPGADGKNVFENGRFGVCSKNQELKEESTSPLWRTANRLGLGAQLSRLGKSVAVQGELVGHNINQNREKFPVNEHDFFVFGAWDVEKQRRVPPRQVEGLAQAIGAKHVPVVGYGILRDIAANPLELEARVPTQKGYNGQRREGLVFKEVNGECQFKVIDKTYLLEHDE</sequence>